<organism evidence="6 7">
    <name type="scientific">Sulfurimonas sediminis</name>
    <dbReference type="NCBI Taxonomy" id="2590020"/>
    <lineage>
        <taxon>Bacteria</taxon>
        <taxon>Pseudomonadati</taxon>
        <taxon>Campylobacterota</taxon>
        <taxon>Epsilonproteobacteria</taxon>
        <taxon>Campylobacterales</taxon>
        <taxon>Sulfurimonadaceae</taxon>
        <taxon>Sulfurimonas</taxon>
    </lineage>
</organism>
<evidence type="ECO:0000313" key="7">
    <source>
        <dbReference type="Proteomes" id="UP000593719"/>
    </source>
</evidence>
<evidence type="ECO:0000256" key="5">
    <source>
        <dbReference type="SAM" id="Phobius"/>
    </source>
</evidence>
<feature type="transmembrane region" description="Helical" evidence="5">
    <location>
        <begin position="78"/>
        <end position="94"/>
    </location>
</feature>
<feature type="transmembrane region" description="Helical" evidence="5">
    <location>
        <begin position="28"/>
        <end position="46"/>
    </location>
</feature>
<evidence type="ECO:0000256" key="3">
    <source>
        <dbReference type="ARBA" id="ARBA00022989"/>
    </source>
</evidence>
<dbReference type="InterPro" id="IPR052527">
    <property type="entry name" value="Metal_cation-efflux_comp"/>
</dbReference>
<dbReference type="KEGG" id="ssei:FJR45_00425"/>
<reference evidence="6 7" key="1">
    <citation type="submission" date="2019-06" db="EMBL/GenBank/DDBJ databases">
        <title>Sulfurimonas gotlandica sp. nov., a chemoautotrophic and psychrotolerant epsilonproteobacterium isolated from a pelagic redoxcline, and an emended description of the genus Sulfurimonas.</title>
        <authorList>
            <person name="Wang S."/>
            <person name="Jiang L."/>
            <person name="Shao Z."/>
        </authorList>
    </citation>
    <scope>NUCLEOTIDE SEQUENCE [LARGE SCALE GENOMIC DNA]</scope>
    <source>
        <strain evidence="6 7">S2-6</strain>
    </source>
</reference>
<dbReference type="AlphaFoldDB" id="A0A7M1AYI0"/>
<dbReference type="RefSeq" id="WP_193150862.1">
    <property type="nucleotide sequence ID" value="NZ_CP041235.1"/>
</dbReference>
<protein>
    <submittedName>
        <fullName evidence="6">Isoprenylcysteine carboxylmethyltransferase family protein</fullName>
    </submittedName>
</protein>
<keyword evidence="7" id="KW-1185">Reference proteome</keyword>
<feature type="transmembrane region" description="Helical" evidence="5">
    <location>
        <begin position="5"/>
        <end position="22"/>
    </location>
</feature>
<evidence type="ECO:0000256" key="1">
    <source>
        <dbReference type="ARBA" id="ARBA00004127"/>
    </source>
</evidence>
<name>A0A7M1AYI0_9BACT</name>
<accession>A0A7M1AYI0</accession>
<dbReference type="InterPro" id="IPR007318">
    <property type="entry name" value="Phopholipid_MeTrfase"/>
</dbReference>
<sequence length="143" mass="16555">MKSKILVGLQFFIIFLMILPLGTPTKHLSAGLMILMLGIITGLLAVKEHKRGNFNIRPDIKENCELVTKGIYAYIRHPMYLSVLLSMLGVTVIYFTYYEFVLYSLLLVTLLVKLLYEESLWQCHNPAYATYMQKTKRLIPFVF</sequence>
<dbReference type="PANTHER" id="PTHR43847:SF1">
    <property type="entry name" value="BLL3993 PROTEIN"/>
    <property type="match status" value="1"/>
</dbReference>
<dbReference type="EMBL" id="CP041235">
    <property type="protein sequence ID" value="QOP42500.1"/>
    <property type="molecule type" value="Genomic_DNA"/>
</dbReference>
<keyword evidence="3 5" id="KW-1133">Transmembrane helix</keyword>
<dbReference type="GO" id="GO:0012505">
    <property type="term" value="C:endomembrane system"/>
    <property type="evidence" value="ECO:0007669"/>
    <property type="project" value="UniProtKB-SubCell"/>
</dbReference>
<dbReference type="Pfam" id="PF04191">
    <property type="entry name" value="PEMT"/>
    <property type="match status" value="1"/>
</dbReference>
<proteinExistence type="predicted"/>
<dbReference type="GO" id="GO:0032259">
    <property type="term" value="P:methylation"/>
    <property type="evidence" value="ECO:0007669"/>
    <property type="project" value="UniProtKB-KW"/>
</dbReference>
<keyword evidence="4 5" id="KW-0472">Membrane</keyword>
<evidence type="ECO:0000256" key="4">
    <source>
        <dbReference type="ARBA" id="ARBA00023136"/>
    </source>
</evidence>
<evidence type="ECO:0000256" key="2">
    <source>
        <dbReference type="ARBA" id="ARBA00022692"/>
    </source>
</evidence>
<keyword evidence="6" id="KW-0808">Transferase</keyword>
<dbReference type="Gene3D" id="1.20.120.1630">
    <property type="match status" value="1"/>
</dbReference>
<dbReference type="Proteomes" id="UP000593719">
    <property type="component" value="Chromosome"/>
</dbReference>
<keyword evidence="6" id="KW-0489">Methyltransferase</keyword>
<keyword evidence="2 5" id="KW-0812">Transmembrane</keyword>
<dbReference type="PANTHER" id="PTHR43847">
    <property type="entry name" value="BLL3993 PROTEIN"/>
    <property type="match status" value="1"/>
</dbReference>
<gene>
    <name evidence="6" type="ORF">FJR45_00425</name>
</gene>
<comment type="subcellular location">
    <subcellularLocation>
        <location evidence="1">Endomembrane system</location>
        <topology evidence="1">Multi-pass membrane protein</topology>
    </subcellularLocation>
</comment>
<dbReference type="GO" id="GO:0008168">
    <property type="term" value="F:methyltransferase activity"/>
    <property type="evidence" value="ECO:0007669"/>
    <property type="project" value="UniProtKB-KW"/>
</dbReference>
<evidence type="ECO:0000313" key="6">
    <source>
        <dbReference type="EMBL" id="QOP42500.1"/>
    </source>
</evidence>